<dbReference type="EMBL" id="CAJNOI010000107">
    <property type="protein sequence ID" value="CAF1071508.1"/>
    <property type="molecule type" value="Genomic_DNA"/>
</dbReference>
<gene>
    <name evidence="1" type="ORF">BJG266_LOCUS19737</name>
    <name evidence="2" type="ORF">QVE165_LOCUS43414</name>
</gene>
<dbReference type="Proteomes" id="UP000663832">
    <property type="component" value="Unassembled WGS sequence"/>
</dbReference>
<sequence length="758" mass="88634">MTTVKSLHEDLLYTILSKCPSSIDMWHLLLALDYELSTMINLRAFWSHIRLSSLHNKTILFSFTKEIAICCVDLRIDNLNWMITADIRRLLSYFRLLVCFHSGNVSLSKSTLINDIKILFPFLKYITLLISLDDLSLSSSTTRQNPIIDNVFQEICTSLNQINQLEHISLVLQDKKGGCLSNADARLYFRSACDYISNMTNNCKLISIEENGYEIKDRFLSNDTSTEISVGPIDISLHSTIKHLIVSFRSMLNMNLTLKLKDSLNEKLQMETLVIPCLPSIDKLDLNQLKILDIGYVNVKDRNELIRLDDILLCHRSHSLRNLTICLNEWQSTRFVIIWKKENNKQITTSSTQFSSVFENCFDEVTTPDEEEEKEMEKPTFPNQSSELEKASEAVIDEFSFEFLDDTQSSIFHFNLKYSWSNKLTNLNLTGIHCHSIDLKYLFNSLHLLRSLSLSPCLLIYINQFECHCQTLSTSIPYQIHSLNKNLLSLNLISHLSNMKQICSIFHEQYKHHCIRHSAIHQYLNINESLFQYENIIHYLIRTILHTLDLHHLSIRIPNYELQNDDLNIQNNNHLKTLILDVKIPMTFHSKLARLYSANIFQYLRKFIVISNTNFQLTPLLIDRFCTLEIIEILSINYHLNRATIQYLEKVLKPTNYPNLNTFRFWIGSVDANHLLKHLHKTIRLAFEHIKPAFQFDISIVNSLSRSFHMRKCILYDNTHEIHRNFHSLLSIHSNQLSIIYPKFLNYKPLYSEQNFDK</sequence>
<proteinExistence type="predicted"/>
<evidence type="ECO:0000313" key="1">
    <source>
        <dbReference type="EMBL" id="CAF1071508.1"/>
    </source>
</evidence>
<dbReference type="OrthoDB" id="10026860at2759"/>
<comment type="caution">
    <text evidence="2">The sequence shown here is derived from an EMBL/GenBank/DDBJ whole genome shotgun (WGS) entry which is preliminary data.</text>
</comment>
<evidence type="ECO:0000313" key="2">
    <source>
        <dbReference type="EMBL" id="CAF1499566.1"/>
    </source>
</evidence>
<dbReference type="Proteomes" id="UP000663877">
    <property type="component" value="Unassembled WGS sequence"/>
</dbReference>
<organism evidence="2 3">
    <name type="scientific">Adineta steineri</name>
    <dbReference type="NCBI Taxonomy" id="433720"/>
    <lineage>
        <taxon>Eukaryota</taxon>
        <taxon>Metazoa</taxon>
        <taxon>Spiralia</taxon>
        <taxon>Gnathifera</taxon>
        <taxon>Rotifera</taxon>
        <taxon>Eurotatoria</taxon>
        <taxon>Bdelloidea</taxon>
        <taxon>Adinetida</taxon>
        <taxon>Adinetidae</taxon>
        <taxon>Adineta</taxon>
    </lineage>
</organism>
<name>A0A815TDG2_9BILA</name>
<dbReference type="AlphaFoldDB" id="A0A815TDG2"/>
<protein>
    <submittedName>
        <fullName evidence="2">Uncharacterized protein</fullName>
    </submittedName>
</protein>
<dbReference type="EMBL" id="CAJNOM010000557">
    <property type="protein sequence ID" value="CAF1499566.1"/>
    <property type="molecule type" value="Genomic_DNA"/>
</dbReference>
<accession>A0A815TDG2</accession>
<keyword evidence="3" id="KW-1185">Reference proteome</keyword>
<evidence type="ECO:0000313" key="3">
    <source>
        <dbReference type="Proteomes" id="UP000663832"/>
    </source>
</evidence>
<reference evidence="2" key="1">
    <citation type="submission" date="2021-02" db="EMBL/GenBank/DDBJ databases">
        <authorList>
            <person name="Nowell W R."/>
        </authorList>
    </citation>
    <scope>NUCLEOTIDE SEQUENCE</scope>
</reference>